<evidence type="ECO:0000313" key="4">
    <source>
        <dbReference type="Proteomes" id="UP000192330"/>
    </source>
</evidence>
<dbReference type="GO" id="GO:0006208">
    <property type="term" value="P:pyrimidine nucleobase catabolic process"/>
    <property type="evidence" value="ECO:0007669"/>
    <property type="project" value="TreeGrafter"/>
</dbReference>
<dbReference type="InterPro" id="IPR002563">
    <property type="entry name" value="Flavin_Rdtase-like_dom"/>
</dbReference>
<reference evidence="3 4" key="1">
    <citation type="submission" date="2017-04" db="EMBL/GenBank/DDBJ databases">
        <authorList>
            <person name="Afonso C.L."/>
            <person name="Miller P.J."/>
            <person name="Scott M.A."/>
            <person name="Spackman E."/>
            <person name="Goraichik I."/>
            <person name="Dimitrov K.M."/>
            <person name="Suarez D.L."/>
            <person name="Swayne D.E."/>
        </authorList>
    </citation>
    <scope>NUCLEOTIDE SEQUENCE [LARGE SCALE GENOMIC DNA]</scope>
    <source>
        <strain evidence="3 4">CGMCC 1.12644</strain>
    </source>
</reference>
<sequence length="173" mass="18594">MTQLDPRQLRDACGLFGTGVNVIATRHADGDHGMTANAFMSISLDPPLISVSIGERAKILPHLRQTGRFSVSTLAEGSERLAWHFAGRPVEGLANPFDDLDRLPVIRGALAAYACDIVNEVQAGDHTIFIGHVSRLLTDPGARPLIFYKGRFGVIGGQAPAPELCDPIAEAIW</sequence>
<evidence type="ECO:0000313" key="3">
    <source>
        <dbReference type="EMBL" id="SMC99129.1"/>
    </source>
</evidence>
<dbReference type="SUPFAM" id="SSF50475">
    <property type="entry name" value="FMN-binding split barrel"/>
    <property type="match status" value="1"/>
</dbReference>
<dbReference type="PANTHER" id="PTHR30466">
    <property type="entry name" value="FLAVIN REDUCTASE"/>
    <property type="match status" value="1"/>
</dbReference>
<dbReference type="InterPro" id="IPR050268">
    <property type="entry name" value="NADH-dep_flavin_reductase"/>
</dbReference>
<keyword evidence="1" id="KW-0560">Oxidoreductase</keyword>
<accession>A0A1W2DNX1</accession>
<dbReference type="Proteomes" id="UP000192330">
    <property type="component" value="Unassembled WGS sequence"/>
</dbReference>
<dbReference type="AlphaFoldDB" id="A0A1W2DNX1"/>
<keyword evidence="4" id="KW-1185">Reference proteome</keyword>
<feature type="domain" description="Flavin reductase like" evidence="2">
    <location>
        <begin position="13"/>
        <end position="154"/>
    </location>
</feature>
<dbReference type="STRING" id="1387277.SAMN06295998_11647"/>
<dbReference type="EMBL" id="FWYD01000016">
    <property type="protein sequence ID" value="SMC99129.1"/>
    <property type="molecule type" value="Genomic_DNA"/>
</dbReference>
<name>A0A1W2DNX1_9RHOB</name>
<dbReference type="Pfam" id="PF01613">
    <property type="entry name" value="Flavin_Reduct"/>
    <property type="match status" value="1"/>
</dbReference>
<organism evidence="3 4">
    <name type="scientific">Primorskyibacter flagellatus</name>
    <dbReference type="NCBI Taxonomy" id="1387277"/>
    <lineage>
        <taxon>Bacteria</taxon>
        <taxon>Pseudomonadati</taxon>
        <taxon>Pseudomonadota</taxon>
        <taxon>Alphaproteobacteria</taxon>
        <taxon>Rhodobacterales</taxon>
        <taxon>Roseobacteraceae</taxon>
        <taxon>Primorskyibacter</taxon>
    </lineage>
</organism>
<gene>
    <name evidence="3" type="ORF">SAMN06295998_11647</name>
</gene>
<proteinExistence type="predicted"/>
<dbReference type="Gene3D" id="2.30.110.10">
    <property type="entry name" value="Electron Transport, Fmn-binding Protein, Chain A"/>
    <property type="match status" value="1"/>
</dbReference>
<dbReference type="GO" id="GO:0010181">
    <property type="term" value="F:FMN binding"/>
    <property type="evidence" value="ECO:0007669"/>
    <property type="project" value="InterPro"/>
</dbReference>
<dbReference type="RefSeq" id="WP_084353888.1">
    <property type="nucleotide sequence ID" value="NZ_FWYD01000016.1"/>
</dbReference>
<evidence type="ECO:0000259" key="2">
    <source>
        <dbReference type="SMART" id="SM00903"/>
    </source>
</evidence>
<dbReference type="SMART" id="SM00903">
    <property type="entry name" value="Flavin_Reduct"/>
    <property type="match status" value="1"/>
</dbReference>
<dbReference type="OrthoDB" id="9792858at2"/>
<protein>
    <submittedName>
        <fullName evidence="3">NADH-FMN oxidoreductase RutF, flavin reductase (DIM6/NTAB) family</fullName>
    </submittedName>
</protein>
<dbReference type="PANTHER" id="PTHR30466:SF1">
    <property type="entry name" value="FMN REDUCTASE (NADH) RUTF"/>
    <property type="match status" value="1"/>
</dbReference>
<dbReference type="InterPro" id="IPR012349">
    <property type="entry name" value="Split_barrel_FMN-bd"/>
</dbReference>
<dbReference type="GO" id="GO:0042602">
    <property type="term" value="F:riboflavin reductase (NADPH) activity"/>
    <property type="evidence" value="ECO:0007669"/>
    <property type="project" value="TreeGrafter"/>
</dbReference>
<evidence type="ECO:0000256" key="1">
    <source>
        <dbReference type="ARBA" id="ARBA00023002"/>
    </source>
</evidence>